<name>A0A4Y2E9M9_ARAVE</name>
<protein>
    <submittedName>
        <fullName evidence="1">Uncharacterized protein</fullName>
    </submittedName>
</protein>
<sequence length="105" mass="11844">MSGIGTDDYFVIRRLPVSHIVPLLGWEDTFVIEKVNSKQFRRTIKEEHYSILQEPGSVFDGHVAPSFGSAQNIANSILFYLNETLYLLHELDVSRCDGTVTNTGK</sequence>
<evidence type="ECO:0000313" key="2">
    <source>
        <dbReference type="Proteomes" id="UP000499080"/>
    </source>
</evidence>
<dbReference type="EMBL" id="BGPR01000531">
    <property type="protein sequence ID" value="GBM25056.1"/>
    <property type="molecule type" value="Genomic_DNA"/>
</dbReference>
<dbReference type="Proteomes" id="UP000499080">
    <property type="component" value="Unassembled WGS sequence"/>
</dbReference>
<reference evidence="1 2" key="1">
    <citation type="journal article" date="2019" name="Sci. Rep.">
        <title>Orb-weaving spider Araneus ventricosus genome elucidates the spidroin gene catalogue.</title>
        <authorList>
            <person name="Kono N."/>
            <person name="Nakamura H."/>
            <person name="Ohtoshi R."/>
            <person name="Moran D.A.P."/>
            <person name="Shinohara A."/>
            <person name="Yoshida Y."/>
            <person name="Fujiwara M."/>
            <person name="Mori M."/>
            <person name="Tomita M."/>
            <person name="Arakawa K."/>
        </authorList>
    </citation>
    <scope>NUCLEOTIDE SEQUENCE [LARGE SCALE GENOMIC DNA]</scope>
</reference>
<accession>A0A4Y2E9M9</accession>
<proteinExistence type="predicted"/>
<keyword evidence="2" id="KW-1185">Reference proteome</keyword>
<organism evidence="1 2">
    <name type="scientific">Araneus ventricosus</name>
    <name type="common">Orbweaver spider</name>
    <name type="synonym">Epeira ventricosa</name>
    <dbReference type="NCBI Taxonomy" id="182803"/>
    <lineage>
        <taxon>Eukaryota</taxon>
        <taxon>Metazoa</taxon>
        <taxon>Ecdysozoa</taxon>
        <taxon>Arthropoda</taxon>
        <taxon>Chelicerata</taxon>
        <taxon>Arachnida</taxon>
        <taxon>Araneae</taxon>
        <taxon>Araneomorphae</taxon>
        <taxon>Entelegynae</taxon>
        <taxon>Araneoidea</taxon>
        <taxon>Araneidae</taxon>
        <taxon>Araneus</taxon>
    </lineage>
</organism>
<evidence type="ECO:0000313" key="1">
    <source>
        <dbReference type="EMBL" id="GBM25056.1"/>
    </source>
</evidence>
<gene>
    <name evidence="1" type="ORF">AVEN_96644_1</name>
</gene>
<dbReference type="OrthoDB" id="8058698at2759"/>
<comment type="caution">
    <text evidence="1">The sequence shown here is derived from an EMBL/GenBank/DDBJ whole genome shotgun (WGS) entry which is preliminary data.</text>
</comment>
<dbReference type="AlphaFoldDB" id="A0A4Y2E9M9"/>